<sequence>MADGFRMDNLIFYNIIDQAMDLINSSDSDSLSEDSSDEELLLLDDEQERIKVQKVNNYFHTISVMHDKTFQSHFRLTRGSFEVVRRAVGPILESNNNNNNGGHPNVPLEKAILSTVWLLGNQDSFREVSNLFNLSPSTVHKLFYDVCGALCNMINEHLHWPNQAEFQNIRREFNEFRGPNGFPDVICAVDGMHIEIPAPKDDAMSYYNRKGFHSILLQGMCDAKCKFIDIFVGWPGATHDARMWRESPIGQALAENPTLIPEGAHILGDSAYTLTPYLLTPFRDNGHLSQRQKFYNKKLSSKRIVIEQAFGRLRCRFRRLKYLNMSLMNEMKIVVIAACVLHNICIRCNDEIDLSDDEPENDENRNEDNAICEAGNDKRNRIADILWTNRRYE</sequence>
<comment type="subcellular location">
    <subcellularLocation>
        <location evidence="2">Nucleus</location>
    </subcellularLocation>
</comment>
<dbReference type="AlphaFoldDB" id="A0A6J1RHI4"/>
<keyword evidence="6" id="KW-0378">Hydrolase</keyword>
<evidence type="ECO:0000256" key="3">
    <source>
        <dbReference type="ARBA" id="ARBA00006958"/>
    </source>
</evidence>
<dbReference type="Pfam" id="PF13359">
    <property type="entry name" value="DDE_Tnp_4"/>
    <property type="match status" value="1"/>
</dbReference>
<evidence type="ECO:0000256" key="4">
    <source>
        <dbReference type="ARBA" id="ARBA00022722"/>
    </source>
</evidence>
<evidence type="ECO:0000259" key="8">
    <source>
        <dbReference type="Pfam" id="PF13359"/>
    </source>
</evidence>
<protein>
    <submittedName>
        <fullName evidence="10 11">Nuclease HARBI1</fullName>
    </submittedName>
</protein>
<dbReference type="RefSeq" id="XP_024892177.1">
    <property type="nucleotide sequence ID" value="XM_025036409.1"/>
</dbReference>
<dbReference type="OrthoDB" id="2668416at2759"/>
<evidence type="ECO:0000256" key="2">
    <source>
        <dbReference type="ARBA" id="ARBA00004123"/>
    </source>
</evidence>
<keyword evidence="9" id="KW-1185">Reference proteome</keyword>
<proteinExistence type="inferred from homology"/>
<evidence type="ECO:0000256" key="1">
    <source>
        <dbReference type="ARBA" id="ARBA00001968"/>
    </source>
</evidence>
<dbReference type="PANTHER" id="PTHR22930:SF85">
    <property type="entry name" value="GH03217P-RELATED"/>
    <property type="match status" value="1"/>
</dbReference>
<dbReference type="GO" id="GO:0005634">
    <property type="term" value="C:nucleus"/>
    <property type="evidence" value="ECO:0007669"/>
    <property type="project" value="UniProtKB-SubCell"/>
</dbReference>
<organism evidence="9 10">
    <name type="scientific">Temnothorax curvispinosus</name>
    <dbReference type="NCBI Taxonomy" id="300111"/>
    <lineage>
        <taxon>Eukaryota</taxon>
        <taxon>Metazoa</taxon>
        <taxon>Ecdysozoa</taxon>
        <taxon>Arthropoda</taxon>
        <taxon>Hexapoda</taxon>
        <taxon>Insecta</taxon>
        <taxon>Pterygota</taxon>
        <taxon>Neoptera</taxon>
        <taxon>Endopterygota</taxon>
        <taxon>Hymenoptera</taxon>
        <taxon>Apocrita</taxon>
        <taxon>Aculeata</taxon>
        <taxon>Formicoidea</taxon>
        <taxon>Formicidae</taxon>
        <taxon>Myrmicinae</taxon>
        <taxon>Temnothorax</taxon>
    </lineage>
</organism>
<dbReference type="InterPro" id="IPR027806">
    <property type="entry name" value="HARBI1_dom"/>
</dbReference>
<keyword evidence="7" id="KW-0539">Nucleus</keyword>
<name>A0A6J1RHI4_9HYME</name>
<evidence type="ECO:0000313" key="11">
    <source>
        <dbReference type="RefSeq" id="XP_024892177.1"/>
    </source>
</evidence>
<dbReference type="InterPro" id="IPR045249">
    <property type="entry name" value="HARBI1-like"/>
</dbReference>
<dbReference type="GeneID" id="112467690"/>
<accession>A0A6J1RHI4</accession>
<feature type="domain" description="DDE Tnp4" evidence="8">
    <location>
        <begin position="189"/>
        <end position="343"/>
    </location>
</feature>
<dbReference type="RefSeq" id="XP_024892176.1">
    <property type="nucleotide sequence ID" value="XM_025036408.1"/>
</dbReference>
<dbReference type="GO" id="GO:0046872">
    <property type="term" value="F:metal ion binding"/>
    <property type="evidence" value="ECO:0007669"/>
    <property type="project" value="UniProtKB-KW"/>
</dbReference>
<evidence type="ECO:0000256" key="6">
    <source>
        <dbReference type="ARBA" id="ARBA00022801"/>
    </source>
</evidence>
<dbReference type="Proteomes" id="UP000504618">
    <property type="component" value="Unplaced"/>
</dbReference>
<evidence type="ECO:0000256" key="5">
    <source>
        <dbReference type="ARBA" id="ARBA00022723"/>
    </source>
</evidence>
<keyword evidence="4" id="KW-0540">Nuclease</keyword>
<keyword evidence="5" id="KW-0479">Metal-binding</keyword>
<dbReference type="GO" id="GO:0016787">
    <property type="term" value="F:hydrolase activity"/>
    <property type="evidence" value="ECO:0007669"/>
    <property type="project" value="UniProtKB-KW"/>
</dbReference>
<evidence type="ECO:0000256" key="7">
    <source>
        <dbReference type="ARBA" id="ARBA00023242"/>
    </source>
</evidence>
<dbReference type="GO" id="GO:0004518">
    <property type="term" value="F:nuclease activity"/>
    <property type="evidence" value="ECO:0007669"/>
    <property type="project" value="UniProtKB-KW"/>
</dbReference>
<evidence type="ECO:0000313" key="10">
    <source>
        <dbReference type="RefSeq" id="XP_024892176.1"/>
    </source>
</evidence>
<dbReference type="PANTHER" id="PTHR22930">
    <property type="match status" value="1"/>
</dbReference>
<evidence type="ECO:0000313" key="9">
    <source>
        <dbReference type="Proteomes" id="UP000504618"/>
    </source>
</evidence>
<gene>
    <name evidence="10 11" type="primary">LOC112467690</name>
</gene>
<comment type="cofactor">
    <cofactor evidence="1">
        <name>a divalent metal cation</name>
        <dbReference type="ChEBI" id="CHEBI:60240"/>
    </cofactor>
</comment>
<comment type="similarity">
    <text evidence="3">Belongs to the HARBI1 family.</text>
</comment>
<reference evidence="10 11" key="1">
    <citation type="submission" date="2025-04" db="UniProtKB">
        <authorList>
            <consortium name="RefSeq"/>
        </authorList>
    </citation>
    <scope>IDENTIFICATION</scope>
    <source>
        <tissue evidence="10 11">Whole body</tissue>
    </source>
</reference>